<feature type="transmembrane region" description="Helical" evidence="6">
    <location>
        <begin position="211"/>
        <end position="232"/>
    </location>
</feature>
<feature type="transmembrane region" description="Helical" evidence="6">
    <location>
        <begin position="97"/>
        <end position="117"/>
    </location>
</feature>
<dbReference type="PANTHER" id="PTHR43370">
    <property type="entry name" value="SUGAR ABC TRANSPORTER INTEGRAL MEMBRANE PROTEIN-RELATED"/>
    <property type="match status" value="1"/>
</dbReference>
<dbReference type="Pfam" id="PF02653">
    <property type="entry name" value="BPD_transp_2"/>
    <property type="match status" value="1"/>
</dbReference>
<protein>
    <submittedName>
        <fullName evidence="7">ABC transporter permease</fullName>
    </submittedName>
</protein>
<evidence type="ECO:0000313" key="8">
    <source>
        <dbReference type="EMBL" id="OIJ36281.1"/>
    </source>
</evidence>
<dbReference type="STRING" id="37923.BK826_04375"/>
<evidence type="ECO:0000313" key="10">
    <source>
        <dbReference type="Proteomes" id="UP000179540"/>
    </source>
</evidence>
<keyword evidence="5 6" id="KW-0472">Membrane</keyword>
<feature type="transmembrane region" description="Helical" evidence="6">
    <location>
        <begin position="369"/>
        <end position="389"/>
    </location>
</feature>
<organism evidence="7 9">
    <name type="scientific">Rothia kristinae</name>
    <dbReference type="NCBI Taxonomy" id="37923"/>
    <lineage>
        <taxon>Bacteria</taxon>
        <taxon>Bacillati</taxon>
        <taxon>Actinomycetota</taxon>
        <taxon>Actinomycetes</taxon>
        <taxon>Micrococcales</taxon>
        <taxon>Micrococcaceae</taxon>
        <taxon>Rothia</taxon>
    </lineage>
</organism>
<gene>
    <name evidence="7" type="ORF">AN277_0200385</name>
    <name evidence="8" type="ORF">BK826_04375</name>
</gene>
<dbReference type="PATRIC" id="fig|37923.10.peg.589"/>
<feature type="transmembrane region" description="Helical" evidence="6">
    <location>
        <begin position="123"/>
        <end position="142"/>
    </location>
</feature>
<evidence type="ECO:0000313" key="7">
    <source>
        <dbReference type="EMBL" id="OAX52873.1"/>
    </source>
</evidence>
<keyword evidence="4 6" id="KW-1133">Transmembrane helix</keyword>
<evidence type="ECO:0000256" key="2">
    <source>
        <dbReference type="ARBA" id="ARBA00022475"/>
    </source>
</evidence>
<feature type="transmembrane region" description="Helical" evidence="6">
    <location>
        <begin position="65"/>
        <end position="85"/>
    </location>
</feature>
<reference evidence="8 10" key="4">
    <citation type="submission" date="2016-10" db="EMBL/GenBank/DDBJ databases">
        <title>Draft genome sequence of strain LCT isolated from the Shenzhou X spacecraft of China.</title>
        <authorList>
            <person name="Huang B."/>
        </authorList>
    </citation>
    <scope>NUCLEOTIDE SEQUENCE [LARGE SCALE GENOMIC DNA]</scope>
    <source>
        <strain evidence="8 10">LCT-H5</strain>
    </source>
</reference>
<dbReference type="RefSeq" id="WP_055684297.1">
    <property type="nucleotide sequence ID" value="NZ_CP113782.1"/>
</dbReference>
<dbReference type="GO" id="GO:0005886">
    <property type="term" value="C:plasma membrane"/>
    <property type="evidence" value="ECO:0007669"/>
    <property type="project" value="UniProtKB-SubCell"/>
</dbReference>
<feature type="transmembrane region" description="Helical" evidence="6">
    <location>
        <begin position="346"/>
        <end position="362"/>
    </location>
</feature>
<feature type="transmembrane region" description="Helical" evidence="6">
    <location>
        <begin position="269"/>
        <end position="285"/>
    </location>
</feature>
<feature type="transmembrane region" description="Helical" evidence="6">
    <location>
        <begin position="154"/>
        <end position="175"/>
    </location>
</feature>
<dbReference type="GO" id="GO:0022857">
    <property type="term" value="F:transmembrane transporter activity"/>
    <property type="evidence" value="ECO:0007669"/>
    <property type="project" value="InterPro"/>
</dbReference>
<accession>A0A0Q3BEV1</accession>
<reference evidence="7 9" key="3">
    <citation type="submission" date="2016-06" db="EMBL/GenBank/DDBJ databases">
        <title>Identification of putative biosynthetic pathways for the production of bioactive secondary metabolites by the marine actinomycete Kocuria kristinae RUTW2-3.</title>
        <authorList>
            <person name="Waterworth S.C."/>
            <person name="Walmsley T.A."/>
            <person name="Matongo T."/>
            <person name="Davies-Coleman M.T."/>
            <person name="Dorrington R.A."/>
        </authorList>
    </citation>
    <scope>NUCLEOTIDE SEQUENCE [LARGE SCALE GENOMIC DNA]</scope>
    <source>
        <strain evidence="9">RuSp02-3</strain>
        <strain evidence="7">RUTW2-3</strain>
    </source>
</reference>
<keyword evidence="9" id="KW-1185">Reference proteome</keyword>
<reference evidence="9" key="1">
    <citation type="submission" date="2016-04" db="EMBL/GenBank/DDBJ databases">
        <authorList>
            <person name="Waterworth S."/>
            <person name="Matcher G."/>
        </authorList>
    </citation>
    <scope>NUCLEOTIDE SEQUENCE [LARGE SCALE GENOMIC DNA]</scope>
    <source>
        <strain evidence="9">RuSp02-3</strain>
    </source>
</reference>
<evidence type="ECO:0000256" key="1">
    <source>
        <dbReference type="ARBA" id="ARBA00004651"/>
    </source>
</evidence>
<evidence type="ECO:0000256" key="4">
    <source>
        <dbReference type="ARBA" id="ARBA00022989"/>
    </source>
</evidence>
<feature type="transmembrane region" description="Helical" evidence="6">
    <location>
        <begin position="319"/>
        <end position="340"/>
    </location>
</feature>
<keyword evidence="3 6" id="KW-0812">Transmembrane</keyword>
<dbReference type="Proteomes" id="UP000053171">
    <property type="component" value="Unassembled WGS sequence"/>
</dbReference>
<dbReference type="EMBL" id="MODZ01000004">
    <property type="protein sequence ID" value="OIJ36281.1"/>
    <property type="molecule type" value="Genomic_DNA"/>
</dbReference>
<proteinExistence type="predicted"/>
<feature type="transmembrane region" description="Helical" evidence="6">
    <location>
        <begin position="395"/>
        <end position="413"/>
    </location>
</feature>
<dbReference type="InterPro" id="IPR001851">
    <property type="entry name" value="ABC_transp_permease"/>
</dbReference>
<comment type="caution">
    <text evidence="7">The sequence shown here is derived from an EMBL/GenBank/DDBJ whole genome shotgun (WGS) entry which is preliminary data.</text>
</comment>
<reference evidence="7" key="2">
    <citation type="submission" date="2016-04" db="EMBL/GenBank/DDBJ databases">
        <authorList>
            <person name="Evans L.H."/>
            <person name="Alamgir A."/>
            <person name="Owens N."/>
            <person name="Weber N.D."/>
            <person name="Virtaneva K."/>
            <person name="Barbian K."/>
            <person name="Babar A."/>
            <person name="Rosenke K."/>
        </authorList>
    </citation>
    <scope>NUCLEOTIDE SEQUENCE [LARGE SCALE GENOMIC DNA]</scope>
    <source>
        <strain evidence="7">RUTW2-3</strain>
    </source>
</reference>
<evidence type="ECO:0000313" key="9">
    <source>
        <dbReference type="Proteomes" id="UP000053171"/>
    </source>
</evidence>
<name>A0A0Q3BEV1_9MICC</name>
<feature type="transmembrane region" description="Helical" evidence="6">
    <location>
        <begin position="21"/>
        <end position="40"/>
    </location>
</feature>
<evidence type="ECO:0000256" key="5">
    <source>
        <dbReference type="ARBA" id="ARBA00023136"/>
    </source>
</evidence>
<feature type="transmembrane region" description="Helical" evidence="6">
    <location>
        <begin position="181"/>
        <end position="204"/>
    </location>
</feature>
<dbReference type="Proteomes" id="UP000179540">
    <property type="component" value="Unassembled WGS sequence"/>
</dbReference>
<dbReference type="OrthoDB" id="9792579at2"/>
<comment type="subcellular location">
    <subcellularLocation>
        <location evidence="1">Cell membrane</location>
        <topology evidence="1">Multi-pass membrane protein</topology>
    </subcellularLocation>
</comment>
<evidence type="ECO:0000256" key="6">
    <source>
        <dbReference type="SAM" id="Phobius"/>
    </source>
</evidence>
<evidence type="ECO:0000256" key="3">
    <source>
        <dbReference type="ARBA" id="ARBA00022692"/>
    </source>
</evidence>
<dbReference type="EMBL" id="LJBJ02000001">
    <property type="protein sequence ID" value="OAX52873.1"/>
    <property type="molecule type" value="Genomic_DNA"/>
</dbReference>
<dbReference type="AlphaFoldDB" id="A0A0Q3BEV1"/>
<keyword evidence="2" id="KW-1003">Cell membrane</keyword>
<sequence length="428" mass="44775">MSVAATPTTRPGLALPVIRRWRLGATFAVLSLLSLLLIGIDPAPATVTFRLAEKHDAVRLADIDLPAVATGWVLSALMLLLAVWALMRGARGANPPVWASTLFWAAFVVAMLVWAVSHADAHSLSLPGLLAGSLALSVPLIFGSMSGLLCERSGVVNIAIEGQLLFGAFAAAVVGTVTHSAWAGLAAAMIGAMLVSLILAVFSIRYLVNQVIVGVVVNVLVSGLTGFLYSTVLSRQATTLNSPEHLPDWSVPGLSRIPVIGPVLFDQSLLVYVMFGVVALIWYGLNRTRWGLRTRAVGEHPQAADTLGVNVNRLRFGNVLLAGAVAGMGGAFFTLVSVSAFNKDMTAGQGYIALAALIFGRWRPGGALCAALLFGFATNLQSVLSLLGTTVPSQFLAMLPYVVTVAAVTGLVGRTRGPAASGQPYVKE</sequence>
<dbReference type="PANTHER" id="PTHR43370:SF1">
    <property type="entry name" value="GUANOSINE ABC TRANSPORTER PERMEASE PROTEIN NUPQ"/>
    <property type="match status" value="1"/>
</dbReference>
<dbReference type="CDD" id="cd06580">
    <property type="entry name" value="TM_PBP1_transp_TpRbsC_like"/>
    <property type="match status" value="1"/>
</dbReference>